<name>A0A1L6MW35_9BACT</name>
<dbReference type="Proteomes" id="UP000185544">
    <property type="component" value="Chromosome"/>
</dbReference>
<evidence type="ECO:0000313" key="2">
    <source>
        <dbReference type="Proteomes" id="UP000185544"/>
    </source>
</evidence>
<evidence type="ECO:0000313" key="1">
    <source>
        <dbReference type="EMBL" id="APR99742.1"/>
    </source>
</evidence>
<dbReference type="EMBL" id="CP016908">
    <property type="protein sequence ID" value="APR99742.1"/>
    <property type="molecule type" value="Genomic_DNA"/>
</dbReference>
<accession>A0A1L6MW35</accession>
<reference evidence="1 2" key="1">
    <citation type="submission" date="2016-08" db="EMBL/GenBank/DDBJ databases">
        <title>Identification and validation of antigenic proteins from Pajaroellobacter abortibovis using de-novo genome sequence assembly and reverse vaccinology.</title>
        <authorList>
            <person name="Welly B.T."/>
            <person name="Miller M.R."/>
            <person name="Stott J.L."/>
            <person name="Blanchard M.T."/>
            <person name="Islas-Trejo A.D."/>
            <person name="O'Rourke S.M."/>
            <person name="Young A.E."/>
            <person name="Medrano J.F."/>
            <person name="Van Eenennaam A.L."/>
        </authorList>
    </citation>
    <scope>NUCLEOTIDE SEQUENCE [LARGE SCALE GENOMIC DNA]</scope>
    <source>
        <strain evidence="1 2">BTF92-0548A/99-0131</strain>
    </source>
</reference>
<dbReference type="AlphaFoldDB" id="A0A1L6MW35"/>
<dbReference type="KEGG" id="pabo:BCY86_02920"/>
<sequence length="111" mass="12514">MFIQLSLLCLLKSEKLSPDDMQGLKRLQKKCLLEGKRSRKDLLSDFELMTGEPAWITLAFIQRSEYSGGIRIIRFQIKPQNSSTSERDIIIFFGKMDGNIRKGSAKAGGSS</sequence>
<keyword evidence="2" id="KW-1185">Reference proteome</keyword>
<protein>
    <submittedName>
        <fullName evidence="1">Uncharacterized protein</fullName>
    </submittedName>
</protein>
<organism evidence="1 2">
    <name type="scientific">Pajaroellobacter abortibovis</name>
    <dbReference type="NCBI Taxonomy" id="1882918"/>
    <lineage>
        <taxon>Bacteria</taxon>
        <taxon>Pseudomonadati</taxon>
        <taxon>Myxococcota</taxon>
        <taxon>Polyangia</taxon>
        <taxon>Polyangiales</taxon>
        <taxon>Polyangiaceae</taxon>
    </lineage>
</organism>
<proteinExistence type="predicted"/>
<gene>
    <name evidence="1" type="ORF">BCY86_02920</name>
</gene>